<reference evidence="3 4" key="1">
    <citation type="submission" date="2007-05" db="EMBL/GenBank/DDBJ databases">
        <title>Complete sequence of Geobacter uraniireducens Rf4.</title>
        <authorList>
            <consortium name="US DOE Joint Genome Institute"/>
            <person name="Copeland A."/>
            <person name="Lucas S."/>
            <person name="Lapidus A."/>
            <person name="Barry K."/>
            <person name="Detter J.C."/>
            <person name="Glavina del Rio T."/>
            <person name="Hammon N."/>
            <person name="Israni S."/>
            <person name="Dalin E."/>
            <person name="Tice H."/>
            <person name="Pitluck S."/>
            <person name="Chertkov O."/>
            <person name="Brettin T."/>
            <person name="Bruce D."/>
            <person name="Han C."/>
            <person name="Schmutz J."/>
            <person name="Larimer F."/>
            <person name="Land M."/>
            <person name="Hauser L."/>
            <person name="Kyrpides N."/>
            <person name="Mikhailova N."/>
            <person name="Shelobolina E."/>
            <person name="Aklujkar M."/>
            <person name="Lovley D."/>
            <person name="Richardson P."/>
        </authorList>
    </citation>
    <scope>NUCLEOTIDE SEQUENCE [LARGE SCALE GENOMIC DNA]</scope>
    <source>
        <strain evidence="3 4">Rf4</strain>
    </source>
</reference>
<dbReference type="STRING" id="351605.Gura_0907"/>
<dbReference type="InterPro" id="IPR029016">
    <property type="entry name" value="GAF-like_dom_sf"/>
</dbReference>
<dbReference type="PROSITE" id="PS51832">
    <property type="entry name" value="HD_GYP"/>
    <property type="match status" value="1"/>
</dbReference>
<dbReference type="AlphaFoldDB" id="A5GBD6"/>
<dbReference type="KEGG" id="gur:Gura_0907"/>
<dbReference type="GO" id="GO:0016787">
    <property type="term" value="F:hydrolase activity"/>
    <property type="evidence" value="ECO:0007669"/>
    <property type="project" value="UniProtKB-KW"/>
</dbReference>
<sequence>MTEKFINILKGAERLAKLTDVDKVMQDLSRLLKKTVNSRWAVVYLIDRERRDFAPARSCGLPARYLPMFREMPMAPDKIPLLKKILRDKHHLLLNDSGVSTLLTPTLRKLLGNITLLAVPMLVNNQVMGVAFVARDKHYPSFSDAEIALIKDVISHAALVASHSILFDESLDMAVEMGKRVDIILTLDEINKAISSSLSRDKIIATAVQHIERLIQCELVVLLGEENGSLAVMASDCISSEIPPELLKGSHPNVVGSCAVKSFAGGESCYINSLSARKRLPHLDRLLRDAGMQSLLAIPMVSKEKVNGVLLLGDTEPDRFLEDDVFAVGKIAGQIAVALENAKLYEDLENLFIGTVTSLANAIDAKSPWTKGHSERVMHVAEFISRALGLDDAAVERVRLGGLLHDIGKIGIIEALLEKPEKISEDDFPPLRLHPEKGVAILAPIEQLKGVFPGILHHHERYDGSGYPDRLKGEDIPLEARIIAVADAFDAMVSVRPYKKGYSAAEALQELIKCAGSQFDPVVVQCFSDYVIGEKLSGASRQNPRAGR</sequence>
<accession>A5GBD6</accession>
<proteinExistence type="predicted"/>
<gene>
    <name evidence="3" type="ordered locus">Gura_0907</name>
</gene>
<protein>
    <submittedName>
        <fullName evidence="3">Metal dependent phosphohydrolase</fullName>
    </submittedName>
</protein>
<dbReference type="Pfam" id="PF13487">
    <property type="entry name" value="HD_5"/>
    <property type="match status" value="1"/>
</dbReference>
<dbReference type="Proteomes" id="UP000006695">
    <property type="component" value="Chromosome"/>
</dbReference>
<dbReference type="InterPro" id="IPR006674">
    <property type="entry name" value="HD_domain"/>
</dbReference>
<evidence type="ECO:0000313" key="3">
    <source>
        <dbReference type="EMBL" id="ABQ25113.1"/>
    </source>
</evidence>
<dbReference type="EMBL" id="CP000698">
    <property type="protein sequence ID" value="ABQ25113.1"/>
    <property type="molecule type" value="Genomic_DNA"/>
</dbReference>
<dbReference type="Gene3D" id="3.30.450.40">
    <property type="match status" value="2"/>
</dbReference>
<name>A5GBD6_GEOUR</name>
<evidence type="ECO:0000313" key="4">
    <source>
        <dbReference type="Proteomes" id="UP000006695"/>
    </source>
</evidence>
<dbReference type="PROSITE" id="PS51831">
    <property type="entry name" value="HD"/>
    <property type="match status" value="1"/>
</dbReference>
<dbReference type="SMART" id="SM00065">
    <property type="entry name" value="GAF"/>
    <property type="match status" value="2"/>
</dbReference>
<dbReference type="HOGENOM" id="CLU_000445_92_13_7"/>
<dbReference type="PANTHER" id="PTHR43155">
    <property type="entry name" value="CYCLIC DI-GMP PHOSPHODIESTERASE PA4108-RELATED"/>
    <property type="match status" value="1"/>
</dbReference>
<dbReference type="SUPFAM" id="SSF55781">
    <property type="entry name" value="GAF domain-like"/>
    <property type="match status" value="2"/>
</dbReference>
<dbReference type="InterPro" id="IPR037522">
    <property type="entry name" value="HD_GYP_dom"/>
</dbReference>
<dbReference type="InterPro" id="IPR003607">
    <property type="entry name" value="HD/PDEase_dom"/>
</dbReference>
<evidence type="ECO:0000259" key="2">
    <source>
        <dbReference type="PROSITE" id="PS51832"/>
    </source>
</evidence>
<dbReference type="SMART" id="SM00471">
    <property type="entry name" value="HDc"/>
    <property type="match status" value="1"/>
</dbReference>
<dbReference type="Gene3D" id="1.10.3210.10">
    <property type="entry name" value="Hypothetical protein af1432"/>
    <property type="match status" value="1"/>
</dbReference>
<organism evidence="3 4">
    <name type="scientific">Geotalea uraniireducens (strain Rf4)</name>
    <name type="common">Geobacter uraniireducens</name>
    <dbReference type="NCBI Taxonomy" id="351605"/>
    <lineage>
        <taxon>Bacteria</taxon>
        <taxon>Pseudomonadati</taxon>
        <taxon>Thermodesulfobacteriota</taxon>
        <taxon>Desulfuromonadia</taxon>
        <taxon>Geobacterales</taxon>
        <taxon>Geobacteraceae</taxon>
        <taxon>Geotalea</taxon>
    </lineage>
</organism>
<feature type="domain" description="HD" evidence="1">
    <location>
        <begin position="370"/>
        <end position="492"/>
    </location>
</feature>
<feature type="domain" description="HD-GYP" evidence="2">
    <location>
        <begin position="348"/>
        <end position="543"/>
    </location>
</feature>
<dbReference type="OrthoDB" id="9769359at2"/>
<keyword evidence="3" id="KW-0378">Hydrolase</keyword>
<dbReference type="Pfam" id="PF13492">
    <property type="entry name" value="GAF_3"/>
    <property type="match status" value="1"/>
</dbReference>
<dbReference type="RefSeq" id="WP_011937837.1">
    <property type="nucleotide sequence ID" value="NC_009483.1"/>
</dbReference>
<evidence type="ECO:0000259" key="1">
    <source>
        <dbReference type="PROSITE" id="PS51831"/>
    </source>
</evidence>
<dbReference type="Pfam" id="PF13185">
    <property type="entry name" value="GAF_2"/>
    <property type="match status" value="1"/>
</dbReference>
<dbReference type="InterPro" id="IPR003018">
    <property type="entry name" value="GAF"/>
</dbReference>
<dbReference type="PANTHER" id="PTHR43155:SF2">
    <property type="entry name" value="CYCLIC DI-GMP PHOSPHODIESTERASE PA4108"/>
    <property type="match status" value="1"/>
</dbReference>
<dbReference type="SUPFAM" id="SSF109604">
    <property type="entry name" value="HD-domain/PDEase-like"/>
    <property type="match status" value="1"/>
</dbReference>
<dbReference type="CDD" id="cd00077">
    <property type="entry name" value="HDc"/>
    <property type="match status" value="1"/>
</dbReference>
<keyword evidence="4" id="KW-1185">Reference proteome</keyword>